<organism evidence="1 2">
    <name type="scientific">Corynebacterium tuberculostearicum SK141</name>
    <dbReference type="NCBI Taxonomy" id="553206"/>
    <lineage>
        <taxon>Bacteria</taxon>
        <taxon>Bacillati</taxon>
        <taxon>Actinomycetota</taxon>
        <taxon>Actinomycetes</taxon>
        <taxon>Mycobacteriales</taxon>
        <taxon>Corynebacteriaceae</taxon>
        <taxon>Corynebacterium</taxon>
    </lineage>
</organism>
<comment type="caution">
    <text evidence="1">The sequence shown here is derived from an EMBL/GenBank/DDBJ whole genome shotgun (WGS) entry which is preliminary data.</text>
</comment>
<proteinExistence type="predicted"/>
<evidence type="ECO:0000313" key="2">
    <source>
        <dbReference type="Proteomes" id="UP000004384"/>
    </source>
</evidence>
<sequence>MLSTAAIADAARLGEAGFFFIADYFSPFPPPKRRLLALDSAIDRYF</sequence>
<name>C6R8B7_9CORY</name>
<reference evidence="1 2" key="1">
    <citation type="submission" date="2009-06" db="EMBL/GenBank/DDBJ databases">
        <authorList>
            <person name="Dodson R."/>
            <person name="Sebastian Y."/>
            <person name="Madupu R."/>
            <person name="Durkin A.S."/>
            <person name="Torralba M."/>
            <person name="Methe B."/>
            <person name="Sutton G.G."/>
            <person name="Strausberg R.L."/>
            <person name="Nelson K.E."/>
        </authorList>
    </citation>
    <scope>NUCLEOTIDE SEQUENCE [LARGE SCALE GENOMIC DNA]</scope>
    <source>
        <strain evidence="1 2">SK141</strain>
    </source>
</reference>
<evidence type="ECO:0000313" key="1">
    <source>
        <dbReference type="EMBL" id="EET77637.1"/>
    </source>
</evidence>
<gene>
    <name evidence="1" type="ORF">CORTU0001_1874</name>
</gene>
<accession>C6R8B7</accession>
<dbReference type="AlphaFoldDB" id="C6R8B7"/>
<dbReference type="Proteomes" id="UP000004384">
    <property type="component" value="Unassembled WGS sequence"/>
</dbReference>
<protein>
    <submittedName>
        <fullName evidence="1">Uncharacterized protein</fullName>
    </submittedName>
</protein>
<dbReference type="EMBL" id="ACVP01000012">
    <property type="protein sequence ID" value="EET77637.1"/>
    <property type="molecule type" value="Genomic_DNA"/>
</dbReference>